<sequence length="372" mass="37022">MQIFRRLTKPSAFLAATILTLAFATNGCKKAAAPPSDDALTTALHNRFAADSALSTEPPIQATVQNGIATLNGAVSNDQARALAAADAAQVAGIKTVVNNLTVQAPAPAAAAAPPPAPEPTPRETRKPSPSRAKEKTAPVERQAPPKPVQQATVVPPPSAGENMAPPVSRPAPPPPPAFVDVTVPSGTVIPVRITQTLSSATSQIGDNFSGVVSSDVVIGGITAIPAGTHVSGNVSDVQEAAHYKGSSLLSVQLTGINPRGNRLAASSAPYTLQGKARGKNTAEKVGGGAAVGAILGGIFGGGKGAAIGAAAGGGLGAGANTVTKGEQVQIPSESIVRFHLSGPISLRVANNGGASGNNGAPSPQLQRRSDN</sequence>
<keyword evidence="2" id="KW-0732">Signal</keyword>
<feature type="chain" id="PRO_5036997171" description="BON domain-containing protein" evidence="2">
    <location>
        <begin position="25"/>
        <end position="372"/>
    </location>
</feature>
<reference evidence="4" key="1">
    <citation type="journal article" date="2014" name="Int. J. Syst. Evol. Microbiol.">
        <title>Complete genome sequence of Corynebacterium casei LMG S-19264T (=DSM 44701T), isolated from a smear-ripened cheese.</title>
        <authorList>
            <consortium name="US DOE Joint Genome Institute (JGI-PGF)"/>
            <person name="Walter F."/>
            <person name="Albersmeier A."/>
            <person name="Kalinowski J."/>
            <person name="Ruckert C."/>
        </authorList>
    </citation>
    <scope>NUCLEOTIDE SEQUENCE</scope>
    <source>
        <strain evidence="4">CGMCC 1.15447</strain>
    </source>
</reference>
<dbReference type="SMART" id="SM00749">
    <property type="entry name" value="BON"/>
    <property type="match status" value="1"/>
</dbReference>
<evidence type="ECO:0000313" key="4">
    <source>
        <dbReference type="EMBL" id="GGA75007.1"/>
    </source>
</evidence>
<feature type="region of interest" description="Disordered" evidence="1">
    <location>
        <begin position="350"/>
        <end position="372"/>
    </location>
</feature>
<feature type="region of interest" description="Disordered" evidence="1">
    <location>
        <begin position="108"/>
        <end position="178"/>
    </location>
</feature>
<keyword evidence="5" id="KW-1185">Reference proteome</keyword>
<feature type="compositionally biased region" description="Low complexity" evidence="1">
    <location>
        <begin position="350"/>
        <end position="364"/>
    </location>
</feature>
<dbReference type="RefSeq" id="WP_188760141.1">
    <property type="nucleotide sequence ID" value="NZ_BMJB01000002.1"/>
</dbReference>
<dbReference type="AlphaFoldDB" id="A0A916W866"/>
<proteinExistence type="predicted"/>
<feature type="signal peptide" evidence="2">
    <location>
        <begin position="1"/>
        <end position="24"/>
    </location>
</feature>
<dbReference type="InterPro" id="IPR007055">
    <property type="entry name" value="BON_dom"/>
</dbReference>
<evidence type="ECO:0000256" key="2">
    <source>
        <dbReference type="SAM" id="SignalP"/>
    </source>
</evidence>
<dbReference type="Pfam" id="PF04972">
    <property type="entry name" value="BON"/>
    <property type="match status" value="1"/>
</dbReference>
<evidence type="ECO:0000256" key="1">
    <source>
        <dbReference type="SAM" id="MobiDB-lite"/>
    </source>
</evidence>
<organism evidence="4 5">
    <name type="scientific">Edaphobacter acidisoli</name>
    <dbReference type="NCBI Taxonomy" id="2040573"/>
    <lineage>
        <taxon>Bacteria</taxon>
        <taxon>Pseudomonadati</taxon>
        <taxon>Acidobacteriota</taxon>
        <taxon>Terriglobia</taxon>
        <taxon>Terriglobales</taxon>
        <taxon>Acidobacteriaceae</taxon>
        <taxon>Edaphobacter</taxon>
    </lineage>
</organism>
<protein>
    <recommendedName>
        <fullName evidence="3">BON domain-containing protein</fullName>
    </recommendedName>
</protein>
<accession>A0A916W866</accession>
<reference evidence="4" key="2">
    <citation type="submission" date="2020-09" db="EMBL/GenBank/DDBJ databases">
        <authorList>
            <person name="Sun Q."/>
            <person name="Zhou Y."/>
        </authorList>
    </citation>
    <scope>NUCLEOTIDE SEQUENCE</scope>
    <source>
        <strain evidence="4">CGMCC 1.15447</strain>
    </source>
</reference>
<dbReference type="InterPro" id="IPR014004">
    <property type="entry name" value="Transpt-assoc_nodulatn_dom_bac"/>
</dbReference>
<feature type="compositionally biased region" description="Basic and acidic residues" evidence="1">
    <location>
        <begin position="121"/>
        <end position="139"/>
    </location>
</feature>
<gene>
    <name evidence="4" type="ORF">GCM10011507_28000</name>
</gene>
<name>A0A916W866_9BACT</name>
<comment type="caution">
    <text evidence="4">The sequence shown here is derived from an EMBL/GenBank/DDBJ whole genome shotgun (WGS) entry which is preliminary data.</text>
</comment>
<dbReference type="EMBL" id="BMJB01000002">
    <property type="protein sequence ID" value="GGA75007.1"/>
    <property type="molecule type" value="Genomic_DNA"/>
</dbReference>
<dbReference type="PROSITE" id="PS50914">
    <property type="entry name" value="BON"/>
    <property type="match status" value="1"/>
</dbReference>
<dbReference type="Gene3D" id="3.30.1340.30">
    <property type="match status" value="1"/>
</dbReference>
<feature type="domain" description="BON" evidence="3">
    <location>
        <begin position="36"/>
        <end position="105"/>
    </location>
</feature>
<feature type="compositionally biased region" description="Pro residues" evidence="1">
    <location>
        <begin position="168"/>
        <end position="178"/>
    </location>
</feature>
<dbReference type="Proteomes" id="UP000648801">
    <property type="component" value="Unassembled WGS sequence"/>
</dbReference>
<evidence type="ECO:0000259" key="3">
    <source>
        <dbReference type="PROSITE" id="PS50914"/>
    </source>
</evidence>
<evidence type="ECO:0000313" key="5">
    <source>
        <dbReference type="Proteomes" id="UP000648801"/>
    </source>
</evidence>